<gene>
    <name evidence="2" type="ORF">BDDG_12136</name>
</gene>
<name>A0A0J9EMZ8_AJEDA</name>
<reference evidence="2" key="1">
    <citation type="submission" date="2010-03" db="EMBL/GenBank/DDBJ databases">
        <title>Annotation of Blastomyces dermatitidis strain ATCC 18188.</title>
        <authorList>
            <consortium name="The Broad Institute Genome Sequencing Platform"/>
            <consortium name="Broad Institute Genome Sequencing Center for Infectious Disease."/>
            <person name="Cuomo C."/>
            <person name="Klein B."/>
            <person name="Sullivan T."/>
            <person name="Heitman J."/>
            <person name="Young S."/>
            <person name="Zeng Q."/>
            <person name="Gargeya S."/>
            <person name="Alvarado L."/>
            <person name="Berlin A.M."/>
            <person name="Chapman S.B."/>
            <person name="Chen Z."/>
            <person name="Freedman E."/>
            <person name="Gellesch M."/>
            <person name="Goldberg J."/>
            <person name="Griggs A."/>
            <person name="Gujja S."/>
            <person name="Heilman E."/>
            <person name="Heiman D."/>
            <person name="Howarth C."/>
            <person name="Mehta T."/>
            <person name="Neiman D."/>
            <person name="Pearson M."/>
            <person name="Roberts A."/>
            <person name="Saif S."/>
            <person name="Shea T."/>
            <person name="Shenoy N."/>
            <person name="Sisk P."/>
            <person name="Stolte C."/>
            <person name="Sykes S."/>
            <person name="White J."/>
            <person name="Yandava C."/>
            <person name="Haas B."/>
            <person name="Nusbaum C."/>
            <person name="Birren B."/>
        </authorList>
    </citation>
    <scope>NUCLEOTIDE SEQUENCE</scope>
    <source>
        <strain evidence="2">ATCC 18188</strain>
    </source>
</reference>
<sequence length="226" mass="25809">MKSVTIILKALNIIISVTEKAKIEIEKIKLNIERMKLEIEKKKVITEKKKITIKKIKLDIETIKLKVHCKLLRMIVSYIEEQKSVMKNLINLINNVNTEASCITIEMYKIIKHIQRLADYLDKNSVAVSDSSSSDEKFDNNNNSLLTLLTDISAAAVDSSLSFFFNLLTSVDSLTMSSTETLNILSEKFSDDVSDWHDGIIITRSYNKSTFFQYEYLTVGSYGRYG</sequence>
<dbReference type="EMBL" id="GG749425">
    <property type="protein sequence ID" value="KMW67466.1"/>
    <property type="molecule type" value="Genomic_DNA"/>
</dbReference>
<evidence type="ECO:0000256" key="1">
    <source>
        <dbReference type="SAM" id="Coils"/>
    </source>
</evidence>
<feature type="coiled-coil region" evidence="1">
    <location>
        <begin position="18"/>
        <end position="45"/>
    </location>
</feature>
<keyword evidence="1" id="KW-0175">Coiled coil</keyword>
<dbReference type="Proteomes" id="UP000007802">
    <property type="component" value="Unassembled WGS sequence"/>
</dbReference>
<dbReference type="AlphaFoldDB" id="A0A0J9EMZ8"/>
<protein>
    <submittedName>
        <fullName evidence="2">Uncharacterized protein</fullName>
    </submittedName>
</protein>
<organism evidence="2">
    <name type="scientific">Ajellomyces dermatitidis (strain ATCC 18188 / CBS 674.68)</name>
    <name type="common">Blastomyces dermatitidis</name>
    <dbReference type="NCBI Taxonomy" id="653446"/>
    <lineage>
        <taxon>Eukaryota</taxon>
        <taxon>Fungi</taxon>
        <taxon>Dikarya</taxon>
        <taxon>Ascomycota</taxon>
        <taxon>Pezizomycotina</taxon>
        <taxon>Eurotiomycetes</taxon>
        <taxon>Eurotiomycetidae</taxon>
        <taxon>Onygenales</taxon>
        <taxon>Ajellomycetaceae</taxon>
        <taxon>Blastomyces</taxon>
    </lineage>
</organism>
<accession>A0A0J9EMZ8</accession>
<evidence type="ECO:0000313" key="2">
    <source>
        <dbReference type="EMBL" id="KMW67466.1"/>
    </source>
</evidence>
<proteinExistence type="predicted"/>